<proteinExistence type="predicted"/>
<dbReference type="InterPro" id="IPR057326">
    <property type="entry name" value="KR_dom"/>
</dbReference>
<organism evidence="4 5">
    <name type="scientific">Streptomyces oceani</name>
    <dbReference type="NCBI Taxonomy" id="1075402"/>
    <lineage>
        <taxon>Bacteria</taxon>
        <taxon>Bacillati</taxon>
        <taxon>Actinomycetota</taxon>
        <taxon>Actinomycetes</taxon>
        <taxon>Kitasatosporales</taxon>
        <taxon>Streptomycetaceae</taxon>
        <taxon>Streptomyces</taxon>
    </lineage>
</organism>
<keyword evidence="1" id="KW-0808">Transferase</keyword>
<dbReference type="GO" id="GO:0004312">
    <property type="term" value="F:fatty acid synthase activity"/>
    <property type="evidence" value="ECO:0007669"/>
    <property type="project" value="TreeGrafter"/>
</dbReference>
<evidence type="ECO:0000256" key="2">
    <source>
        <dbReference type="ARBA" id="ARBA00023268"/>
    </source>
</evidence>
<dbReference type="InterPro" id="IPR036291">
    <property type="entry name" value="NAD(P)-bd_dom_sf"/>
</dbReference>
<dbReference type="STRING" id="1075402.AN216_00290"/>
<dbReference type="InterPro" id="IPR050091">
    <property type="entry name" value="PKS_NRPS_Biosynth_Enz"/>
</dbReference>
<dbReference type="RefSeq" id="WP_139140814.1">
    <property type="nucleotide sequence ID" value="NZ_LJGU01000062.1"/>
</dbReference>
<dbReference type="PANTHER" id="PTHR43775">
    <property type="entry name" value="FATTY ACID SYNTHASE"/>
    <property type="match status" value="1"/>
</dbReference>
<feature type="non-terminal residue" evidence="4">
    <location>
        <position position="212"/>
    </location>
</feature>
<feature type="domain" description="Ketoreductase" evidence="3">
    <location>
        <begin position="4"/>
        <end position="180"/>
    </location>
</feature>
<evidence type="ECO:0000256" key="1">
    <source>
        <dbReference type="ARBA" id="ARBA00022679"/>
    </source>
</evidence>
<gene>
    <name evidence="4" type="ORF">AN216_00290</name>
</gene>
<evidence type="ECO:0000259" key="3">
    <source>
        <dbReference type="SMART" id="SM00822"/>
    </source>
</evidence>
<dbReference type="Gene3D" id="3.40.50.720">
    <property type="entry name" value="NAD(P)-binding Rossmann-like Domain"/>
    <property type="match status" value="1"/>
</dbReference>
<dbReference type="GO" id="GO:0006633">
    <property type="term" value="P:fatty acid biosynthetic process"/>
    <property type="evidence" value="ECO:0007669"/>
    <property type="project" value="TreeGrafter"/>
</dbReference>
<dbReference type="PRINTS" id="PR00081">
    <property type="entry name" value="GDHRDH"/>
</dbReference>
<comment type="caution">
    <text evidence="4">The sequence shown here is derived from an EMBL/GenBank/DDBJ whole genome shotgun (WGS) entry which is preliminary data.</text>
</comment>
<reference evidence="4 5" key="1">
    <citation type="journal article" date="2016" name="Front. Microbiol.">
        <title>Comparative Genomics Analysis of Streptomyces Species Reveals Their Adaptation to the Marine Environment and Their Diversity at the Genomic Level.</title>
        <authorList>
            <person name="Tian X."/>
            <person name="Zhang Z."/>
            <person name="Yang T."/>
            <person name="Chen M."/>
            <person name="Li J."/>
            <person name="Chen F."/>
            <person name="Yang J."/>
            <person name="Li W."/>
            <person name="Zhang B."/>
            <person name="Zhang Z."/>
            <person name="Wu J."/>
            <person name="Zhang C."/>
            <person name="Long L."/>
            <person name="Xiao J."/>
        </authorList>
    </citation>
    <scope>NUCLEOTIDE SEQUENCE [LARGE SCALE GENOMIC DNA]</scope>
    <source>
        <strain evidence="4 5">SCSIO 02100</strain>
    </source>
</reference>
<sequence length="212" mass="21615">DTERPVLVTGGTGGVGALVARRLAVRGVRELVLVSRRGGEAPGVGALVAELGELGAEVRVVACDVSDRVEVAEVVASVGSLGGVVHAAGVLDDGVVEMLSAEQVERVLRPKVDGAWYLHELTAGMDLSAFVVFSSVAALVGSPGQANYAAANAALDALVARRRAEGLSGTSLAWGLWAEATGMTGELGVEEVARLERMGVAAMPADDALDLF</sequence>
<dbReference type="SUPFAM" id="SSF51735">
    <property type="entry name" value="NAD(P)-binding Rossmann-fold domains"/>
    <property type="match status" value="1"/>
</dbReference>
<dbReference type="Pfam" id="PF08659">
    <property type="entry name" value="KR"/>
    <property type="match status" value="1"/>
</dbReference>
<feature type="non-terminal residue" evidence="4">
    <location>
        <position position="1"/>
    </location>
</feature>
<dbReference type="InterPro" id="IPR013968">
    <property type="entry name" value="PKS_KR"/>
</dbReference>
<evidence type="ECO:0000313" key="5">
    <source>
        <dbReference type="Proteomes" id="UP000176101"/>
    </source>
</evidence>
<dbReference type="InterPro" id="IPR002347">
    <property type="entry name" value="SDR_fam"/>
</dbReference>
<dbReference type="PANTHER" id="PTHR43775:SF51">
    <property type="entry name" value="INACTIVE PHENOLPHTHIOCEROL SYNTHESIS POLYKETIDE SYNTHASE TYPE I PKS1-RELATED"/>
    <property type="match status" value="1"/>
</dbReference>
<protein>
    <submittedName>
        <fullName evidence="4">Polyketide synthase</fullName>
    </submittedName>
</protein>
<dbReference type="Proteomes" id="UP000176101">
    <property type="component" value="Unassembled WGS sequence"/>
</dbReference>
<dbReference type="EMBL" id="LJGU01000062">
    <property type="protein sequence ID" value="OEV06384.1"/>
    <property type="molecule type" value="Genomic_DNA"/>
</dbReference>
<name>A0A1E7KR58_9ACTN</name>
<dbReference type="SMART" id="SM00822">
    <property type="entry name" value="PKS_KR"/>
    <property type="match status" value="1"/>
</dbReference>
<evidence type="ECO:0000313" key="4">
    <source>
        <dbReference type="EMBL" id="OEV06384.1"/>
    </source>
</evidence>
<dbReference type="AlphaFoldDB" id="A0A1E7KR58"/>
<dbReference type="OrthoDB" id="9778690at2"/>
<keyword evidence="2" id="KW-0511">Multifunctional enzyme</keyword>
<accession>A0A1E7KR58</accession>
<keyword evidence="5" id="KW-1185">Reference proteome</keyword>